<protein>
    <submittedName>
        <fullName evidence="1">Uncharacterized protein</fullName>
    </submittedName>
</protein>
<evidence type="ECO:0000313" key="1">
    <source>
        <dbReference type="EMBL" id="GMH07714.1"/>
    </source>
</evidence>
<proteinExistence type="predicted"/>
<dbReference type="EMBL" id="BSYO01000007">
    <property type="protein sequence ID" value="GMH07714.1"/>
    <property type="molecule type" value="Genomic_DNA"/>
</dbReference>
<evidence type="ECO:0000313" key="2">
    <source>
        <dbReference type="Proteomes" id="UP001279734"/>
    </source>
</evidence>
<reference evidence="1" key="1">
    <citation type="submission" date="2023-05" db="EMBL/GenBank/DDBJ databases">
        <title>Nepenthes gracilis genome sequencing.</title>
        <authorList>
            <person name="Fukushima K."/>
        </authorList>
    </citation>
    <scope>NUCLEOTIDE SEQUENCE</scope>
    <source>
        <strain evidence="1">SING2019-196</strain>
    </source>
</reference>
<organism evidence="1 2">
    <name type="scientific">Nepenthes gracilis</name>
    <name type="common">Slender pitcher plant</name>
    <dbReference type="NCBI Taxonomy" id="150966"/>
    <lineage>
        <taxon>Eukaryota</taxon>
        <taxon>Viridiplantae</taxon>
        <taxon>Streptophyta</taxon>
        <taxon>Embryophyta</taxon>
        <taxon>Tracheophyta</taxon>
        <taxon>Spermatophyta</taxon>
        <taxon>Magnoliopsida</taxon>
        <taxon>eudicotyledons</taxon>
        <taxon>Gunneridae</taxon>
        <taxon>Pentapetalae</taxon>
        <taxon>Caryophyllales</taxon>
        <taxon>Nepenthaceae</taxon>
        <taxon>Nepenthes</taxon>
    </lineage>
</organism>
<comment type="caution">
    <text evidence="1">The sequence shown here is derived from an EMBL/GenBank/DDBJ whole genome shotgun (WGS) entry which is preliminary data.</text>
</comment>
<sequence>MASKVESIKSVLTTEEMEKIIFQYKIPSSYLRSIPKETDRADSPPTGYITVYEAHLKSGLRFPLASELQTIFSDLGVSIARYHANAVRYLCNLCIFFRLRGTTLNTSIVRALFKFCQNGDWISLSPRDLNISGVIIDTVKNWKDRFFFLAVPQSGISNAWGKIPESLSGKPSPEEEESVKLLIKMIKSNMESFSDKGRLFTPEIFALTKWGSLTDKAGTSEPTPKKLKRKAKDTAPQGVNVWLFHPANLLLLILLRLVSL</sequence>
<name>A0AAD3SBI7_NEPGR</name>
<dbReference type="AlphaFoldDB" id="A0AAD3SBI7"/>
<keyword evidence="2" id="KW-1185">Reference proteome</keyword>
<accession>A0AAD3SBI7</accession>
<gene>
    <name evidence="1" type="ORF">Nepgr_009554</name>
</gene>
<dbReference type="Proteomes" id="UP001279734">
    <property type="component" value="Unassembled WGS sequence"/>
</dbReference>